<reference evidence="1 2" key="1">
    <citation type="submission" date="2014-03" db="EMBL/GenBank/DDBJ databases">
        <title>Draft Genome of Photorhabdus temperata Meg1.</title>
        <authorList>
            <person name="Hurst S.G.IV."/>
            <person name="Morris K."/>
            <person name="Thomas K."/>
            <person name="Tisa L.S."/>
        </authorList>
    </citation>
    <scope>NUCLEOTIDE SEQUENCE [LARGE SCALE GENOMIC DNA]</scope>
    <source>
        <strain evidence="1 2">Meg1</strain>
    </source>
</reference>
<comment type="caution">
    <text evidence="1">The sequence shown here is derived from an EMBL/GenBank/DDBJ whole genome shotgun (WGS) entry which is preliminary data.</text>
</comment>
<sequence length="60" mass="7207">MGFDSKISNRCFLVIVKELQYSGRIMLLVYQYDYLERDSAVACRYLQVLYFFFTSILWSC</sequence>
<dbReference type="Proteomes" id="UP000028002">
    <property type="component" value="Unassembled WGS sequence"/>
</dbReference>
<evidence type="ECO:0000313" key="1">
    <source>
        <dbReference type="EMBL" id="KER03225.1"/>
    </source>
</evidence>
<protein>
    <submittedName>
        <fullName evidence="1">Uncharacterized protein</fullName>
    </submittedName>
</protein>
<dbReference type="PATRIC" id="fig|1393735.3.peg.2119"/>
<dbReference type="AlphaFoldDB" id="A0A081RX22"/>
<organism evidence="1 2">
    <name type="scientific">Photorhabdus temperata subsp. temperata Meg1</name>
    <dbReference type="NCBI Taxonomy" id="1393735"/>
    <lineage>
        <taxon>Bacteria</taxon>
        <taxon>Pseudomonadati</taxon>
        <taxon>Pseudomonadota</taxon>
        <taxon>Gammaproteobacteria</taxon>
        <taxon>Enterobacterales</taxon>
        <taxon>Morganellaceae</taxon>
        <taxon>Photorhabdus</taxon>
    </lineage>
</organism>
<accession>A0A081RX22</accession>
<proteinExistence type="predicted"/>
<dbReference type="EMBL" id="JGVH01000032">
    <property type="protein sequence ID" value="KER03225.1"/>
    <property type="molecule type" value="Genomic_DNA"/>
</dbReference>
<gene>
    <name evidence="1" type="ORF">MEG1DRAFT_02066</name>
</gene>
<evidence type="ECO:0000313" key="2">
    <source>
        <dbReference type="Proteomes" id="UP000028002"/>
    </source>
</evidence>
<name>A0A081RX22_PHOTE</name>